<evidence type="ECO:0000313" key="1">
    <source>
        <dbReference type="EMBL" id="KAJ6637324.1"/>
    </source>
</evidence>
<name>A0A9Q0MUE0_9DIPT</name>
<sequence length="56" mass="6360">MYSEDHYLLKDYVGVLDGEAVMTTDVEHLEALAETMESGQTISVDVNIFEFEIFLT</sequence>
<organism evidence="1 2">
    <name type="scientific">Pseudolycoriella hygida</name>
    <dbReference type="NCBI Taxonomy" id="35572"/>
    <lineage>
        <taxon>Eukaryota</taxon>
        <taxon>Metazoa</taxon>
        <taxon>Ecdysozoa</taxon>
        <taxon>Arthropoda</taxon>
        <taxon>Hexapoda</taxon>
        <taxon>Insecta</taxon>
        <taxon>Pterygota</taxon>
        <taxon>Neoptera</taxon>
        <taxon>Endopterygota</taxon>
        <taxon>Diptera</taxon>
        <taxon>Nematocera</taxon>
        <taxon>Sciaroidea</taxon>
        <taxon>Sciaridae</taxon>
        <taxon>Pseudolycoriella</taxon>
    </lineage>
</organism>
<dbReference type="Proteomes" id="UP001151699">
    <property type="component" value="Chromosome X"/>
</dbReference>
<reference evidence="1" key="1">
    <citation type="submission" date="2022-07" db="EMBL/GenBank/DDBJ databases">
        <authorList>
            <person name="Trinca V."/>
            <person name="Uliana J.V.C."/>
            <person name="Torres T.T."/>
            <person name="Ward R.J."/>
            <person name="Monesi N."/>
        </authorList>
    </citation>
    <scope>NUCLEOTIDE SEQUENCE</scope>
    <source>
        <strain evidence="1">HSMRA1968</strain>
        <tissue evidence="1">Whole embryos</tissue>
    </source>
</reference>
<accession>A0A9Q0MUE0</accession>
<comment type="caution">
    <text evidence="1">The sequence shown here is derived from an EMBL/GenBank/DDBJ whole genome shotgun (WGS) entry which is preliminary data.</text>
</comment>
<protein>
    <submittedName>
        <fullName evidence="1">Uncharacterized protein</fullName>
    </submittedName>
</protein>
<keyword evidence="2" id="KW-1185">Reference proteome</keyword>
<gene>
    <name evidence="1" type="ORF">Bhyg_10054</name>
</gene>
<proteinExistence type="predicted"/>
<dbReference type="EMBL" id="WJQU01000003">
    <property type="protein sequence ID" value="KAJ6637324.1"/>
    <property type="molecule type" value="Genomic_DNA"/>
</dbReference>
<dbReference type="AlphaFoldDB" id="A0A9Q0MUE0"/>
<evidence type="ECO:0000313" key="2">
    <source>
        <dbReference type="Proteomes" id="UP001151699"/>
    </source>
</evidence>